<feature type="transmembrane region" description="Helical" evidence="6">
    <location>
        <begin position="85"/>
        <end position="105"/>
    </location>
</feature>
<evidence type="ECO:0000256" key="5">
    <source>
        <dbReference type="ARBA" id="ARBA00023136"/>
    </source>
</evidence>
<proteinExistence type="inferred from homology"/>
<evidence type="ECO:0000256" key="4">
    <source>
        <dbReference type="ARBA" id="ARBA00022989"/>
    </source>
</evidence>
<dbReference type="Gene3D" id="1.10.3730.20">
    <property type="match status" value="1"/>
</dbReference>
<organism evidence="8 9">
    <name type="scientific">Nocardiopsis metallicus</name>
    <dbReference type="NCBI Taxonomy" id="179819"/>
    <lineage>
        <taxon>Bacteria</taxon>
        <taxon>Bacillati</taxon>
        <taxon>Actinomycetota</taxon>
        <taxon>Actinomycetes</taxon>
        <taxon>Streptosporangiales</taxon>
        <taxon>Nocardiopsidaceae</taxon>
        <taxon>Nocardiopsis</taxon>
    </lineage>
</organism>
<sequence>MRSAEPVAGTEAKREPRRGSVLDRINPVALAVAGSGCTSATGVFVKLSGANTGTAAFLRCALALFPLVPMAAVELRRVGPRARRLLGLDAAAGLLLGVDYVFWAASIQHVGAGMATVLLNVQVVVFPLLAWVLLGDRAPLRFLLAVPVMLVGVALTAGVFNPAGATGAVPDGDPWLGLAYGCAAGVAYAGYLFLSRLAGGQGHTVTPVCVSTATAALAAGVLGALWSGIDLASLDARAWMWSALLALTGQVLTWLMIGSALPRLSASTGAAILVLPPVLAVAMGAVFLGERVTPVQLAGCVLVVLAIWLSQRRSPQSGQST</sequence>
<dbReference type="InterPro" id="IPR037185">
    <property type="entry name" value="EmrE-like"/>
</dbReference>
<gene>
    <name evidence="8" type="ORF">HNR07_006587</name>
</gene>
<feature type="domain" description="EamA" evidence="7">
    <location>
        <begin position="29"/>
        <end position="156"/>
    </location>
</feature>
<feature type="transmembrane region" description="Helical" evidence="6">
    <location>
        <begin position="206"/>
        <end position="226"/>
    </location>
</feature>
<keyword evidence="3 6" id="KW-0812">Transmembrane</keyword>
<feature type="transmembrane region" description="Helical" evidence="6">
    <location>
        <begin position="294"/>
        <end position="310"/>
    </location>
</feature>
<evidence type="ECO:0000313" key="8">
    <source>
        <dbReference type="EMBL" id="MBB5495450.1"/>
    </source>
</evidence>
<evidence type="ECO:0000256" key="3">
    <source>
        <dbReference type="ARBA" id="ARBA00022692"/>
    </source>
</evidence>
<accession>A0A840WEN6</accession>
<reference evidence="8 9" key="1">
    <citation type="submission" date="2020-08" db="EMBL/GenBank/DDBJ databases">
        <title>Sequencing the genomes of 1000 actinobacteria strains.</title>
        <authorList>
            <person name="Klenk H.-P."/>
        </authorList>
    </citation>
    <scope>NUCLEOTIDE SEQUENCE [LARGE SCALE GENOMIC DNA]</scope>
    <source>
        <strain evidence="8 9">DSM 44598</strain>
    </source>
</reference>
<dbReference type="Proteomes" id="UP000579647">
    <property type="component" value="Unassembled WGS sequence"/>
</dbReference>
<dbReference type="Pfam" id="PF00892">
    <property type="entry name" value="EamA"/>
    <property type="match status" value="2"/>
</dbReference>
<keyword evidence="5 6" id="KW-0472">Membrane</keyword>
<dbReference type="RefSeq" id="WP_312894036.1">
    <property type="nucleotide sequence ID" value="NZ_BAAAKM010000067.1"/>
</dbReference>
<dbReference type="InterPro" id="IPR000620">
    <property type="entry name" value="EamA_dom"/>
</dbReference>
<evidence type="ECO:0000313" key="9">
    <source>
        <dbReference type="Proteomes" id="UP000579647"/>
    </source>
</evidence>
<name>A0A840WEN6_9ACTN</name>
<dbReference type="PANTHER" id="PTHR32322:SF2">
    <property type="entry name" value="EAMA DOMAIN-CONTAINING PROTEIN"/>
    <property type="match status" value="1"/>
</dbReference>
<evidence type="ECO:0000259" key="7">
    <source>
        <dbReference type="Pfam" id="PF00892"/>
    </source>
</evidence>
<feature type="domain" description="EamA" evidence="7">
    <location>
        <begin position="176"/>
        <end position="309"/>
    </location>
</feature>
<comment type="caution">
    <text evidence="8">The sequence shown here is derived from an EMBL/GenBank/DDBJ whole genome shotgun (WGS) entry which is preliminary data.</text>
</comment>
<feature type="transmembrane region" description="Helical" evidence="6">
    <location>
        <begin position="111"/>
        <end position="135"/>
    </location>
</feature>
<dbReference type="InterPro" id="IPR050638">
    <property type="entry name" value="AA-Vitamin_Transporters"/>
</dbReference>
<keyword evidence="4 6" id="KW-1133">Transmembrane helix</keyword>
<dbReference type="PANTHER" id="PTHR32322">
    <property type="entry name" value="INNER MEMBRANE TRANSPORTER"/>
    <property type="match status" value="1"/>
</dbReference>
<dbReference type="EMBL" id="JACHDO010000001">
    <property type="protein sequence ID" value="MBB5495450.1"/>
    <property type="molecule type" value="Genomic_DNA"/>
</dbReference>
<keyword evidence="9" id="KW-1185">Reference proteome</keyword>
<feature type="transmembrane region" description="Helical" evidence="6">
    <location>
        <begin position="142"/>
        <end position="163"/>
    </location>
</feature>
<comment type="subcellular location">
    <subcellularLocation>
        <location evidence="1">Membrane</location>
        <topology evidence="1">Multi-pass membrane protein</topology>
    </subcellularLocation>
</comment>
<dbReference type="GO" id="GO:0016020">
    <property type="term" value="C:membrane"/>
    <property type="evidence" value="ECO:0007669"/>
    <property type="project" value="UniProtKB-SubCell"/>
</dbReference>
<evidence type="ECO:0000256" key="1">
    <source>
        <dbReference type="ARBA" id="ARBA00004141"/>
    </source>
</evidence>
<evidence type="ECO:0000256" key="2">
    <source>
        <dbReference type="ARBA" id="ARBA00007362"/>
    </source>
</evidence>
<feature type="transmembrane region" description="Helical" evidence="6">
    <location>
        <begin position="175"/>
        <end position="194"/>
    </location>
</feature>
<dbReference type="AlphaFoldDB" id="A0A840WEN6"/>
<protein>
    <submittedName>
        <fullName evidence="8">Drug/metabolite transporter (DMT)-like permease</fullName>
    </submittedName>
</protein>
<evidence type="ECO:0000256" key="6">
    <source>
        <dbReference type="SAM" id="Phobius"/>
    </source>
</evidence>
<comment type="similarity">
    <text evidence="2">Belongs to the EamA transporter family.</text>
</comment>
<dbReference type="SUPFAM" id="SSF103481">
    <property type="entry name" value="Multidrug resistance efflux transporter EmrE"/>
    <property type="match status" value="2"/>
</dbReference>
<feature type="transmembrane region" description="Helical" evidence="6">
    <location>
        <begin position="238"/>
        <end position="257"/>
    </location>
</feature>
<feature type="transmembrane region" description="Helical" evidence="6">
    <location>
        <begin position="269"/>
        <end position="288"/>
    </location>
</feature>